<dbReference type="EMBL" id="BMWZ01000006">
    <property type="protein sequence ID" value="GGZ87437.1"/>
    <property type="molecule type" value="Genomic_DNA"/>
</dbReference>
<accession>A0A918R8C8</accession>
<proteinExistence type="predicted"/>
<gene>
    <name evidence="5" type="ORF">GCM10007028_27030</name>
</gene>
<reference evidence="5" key="1">
    <citation type="journal article" date="2014" name="Int. J. Syst. Evol. Microbiol.">
        <title>Complete genome sequence of Corynebacterium casei LMG S-19264T (=DSM 44701T), isolated from a smear-ripened cheese.</title>
        <authorList>
            <consortium name="US DOE Joint Genome Institute (JGI-PGF)"/>
            <person name="Walter F."/>
            <person name="Albersmeier A."/>
            <person name="Kalinowski J."/>
            <person name="Ruckert C."/>
        </authorList>
    </citation>
    <scope>NUCLEOTIDE SEQUENCE</scope>
    <source>
        <strain evidence="5">KCTC 12710</strain>
    </source>
</reference>
<feature type="domain" description="Secretion system C-terminal sorting" evidence="2">
    <location>
        <begin position="992"/>
        <end position="1064"/>
    </location>
</feature>
<keyword evidence="1" id="KW-0732">Signal</keyword>
<organism evidence="5 6">
    <name type="scientific">Algibacter mikhailovii</name>
    <dbReference type="NCBI Taxonomy" id="425498"/>
    <lineage>
        <taxon>Bacteria</taxon>
        <taxon>Pseudomonadati</taxon>
        <taxon>Bacteroidota</taxon>
        <taxon>Flavobacteriia</taxon>
        <taxon>Flavobacteriales</taxon>
        <taxon>Flavobacteriaceae</taxon>
        <taxon>Algibacter</taxon>
    </lineage>
</organism>
<evidence type="ECO:0000259" key="3">
    <source>
        <dbReference type="Pfam" id="PF25290"/>
    </source>
</evidence>
<keyword evidence="6" id="KW-1185">Reference proteome</keyword>
<evidence type="ECO:0000313" key="5">
    <source>
        <dbReference type="EMBL" id="GGZ87437.1"/>
    </source>
</evidence>
<dbReference type="Pfam" id="PF25290">
    <property type="entry name" value="CGLA_M"/>
    <property type="match status" value="1"/>
</dbReference>
<feature type="domain" description="Lambda-carrageenase middle" evidence="3">
    <location>
        <begin position="626"/>
        <end position="711"/>
    </location>
</feature>
<dbReference type="AlphaFoldDB" id="A0A918R8C8"/>
<evidence type="ECO:0000259" key="4">
    <source>
        <dbReference type="Pfam" id="PF25292"/>
    </source>
</evidence>
<dbReference type="SUPFAM" id="SSF69318">
    <property type="entry name" value="Integrin alpha N-terminal domain"/>
    <property type="match status" value="1"/>
</dbReference>
<evidence type="ECO:0000256" key="1">
    <source>
        <dbReference type="ARBA" id="ARBA00022729"/>
    </source>
</evidence>
<reference evidence="5" key="2">
    <citation type="submission" date="2020-09" db="EMBL/GenBank/DDBJ databases">
        <authorList>
            <person name="Sun Q."/>
            <person name="Kim S."/>
        </authorList>
    </citation>
    <scope>NUCLEOTIDE SEQUENCE</scope>
    <source>
        <strain evidence="5">KCTC 12710</strain>
    </source>
</reference>
<dbReference type="Pfam" id="PF25292">
    <property type="entry name" value="Beta-prop_CGLA"/>
    <property type="match status" value="1"/>
</dbReference>
<evidence type="ECO:0008006" key="7">
    <source>
        <dbReference type="Google" id="ProtNLM"/>
    </source>
</evidence>
<dbReference type="Proteomes" id="UP000636004">
    <property type="component" value="Unassembled WGS sequence"/>
</dbReference>
<feature type="domain" description="Lambda-carrageenase beta-propeller" evidence="4">
    <location>
        <begin position="38"/>
        <end position="163"/>
    </location>
</feature>
<protein>
    <recommendedName>
        <fullName evidence="7">Secretion system C-terminal sorting domain-containing protein</fullName>
    </recommendedName>
</protein>
<dbReference type="InterPro" id="IPR057420">
    <property type="entry name" value="Beta-prop_CGLA"/>
</dbReference>
<dbReference type="InterPro" id="IPR026444">
    <property type="entry name" value="Secre_tail"/>
</dbReference>
<name>A0A918R8C8_9FLAO</name>
<evidence type="ECO:0000259" key="2">
    <source>
        <dbReference type="Pfam" id="PF18962"/>
    </source>
</evidence>
<dbReference type="InterPro" id="IPR028994">
    <property type="entry name" value="Integrin_alpha_N"/>
</dbReference>
<comment type="caution">
    <text evidence="5">The sequence shown here is derived from an EMBL/GenBank/DDBJ whole genome shotgun (WGS) entry which is preliminary data.</text>
</comment>
<sequence>MSLVFAQGIKAFQPYNTQGDNLIHITTADFDGVGAKDYVVAMTVEGKLIAFKRPDQISNPMVNNRLWEYSELPTMAYRIVAYNAIESSPGDEVLLPGTDGHLRIISSAGSLLLDISVSTGALYSATVGKDNTGKTIIATSGVDGLIHFLDDTGVLITTLRPKTSNKGGVSGVVRHLVVGDFDGNGSDEIVSVVNRKSFRGNCFFDITDLSTFQRPSYYSGITSENIDDVYNLGYTDKQLPHAYDMDGNGKDELAGHWGVFHPDNDPGTQLFSTMLTANETIRLGDYNDYAQDYLIQNHGFKSKDKEKTTNTGKYLMQHGVPGDFDNDGKAELFTVYGDDLFLSEYNPTSNAISISNYTWAHSDYHFSDAARLESRSGGADKIVLSGPINGDDHFYVVDVTNSNWKTQARTINGAGRLGEVDQNLDQLTSKLNSFSGTGATPADEPISFMHYFASWLGWEMTPTNCALRAQGVLDAQQEWLDKIGGQTGYEPSRIRMVAEVSATVYNVSNDGTDPDVTPEGMVEYCRALAQRGVYFSLKIGHGPHQYITAENLADCYQASVVDGKNYMMARTRELSHHTYFDTYIPHMDALLERAEAMGATPPKVMFCAKGAMFSTWTQQQTDDFFPRYTEMLVPGVENSNVNVQDWSIAERVGMWMNGDVKDWGCNIIGDDLTANRVAEWGGMRNAHVILKKMLNAYGLGAKYFRVTSVTSKENPLFIRGDVTDPELEWTQAYEKGFINFLKIAEKGLYPNAPKLTDLKSISPVSVALYNRSNRLLEQSLKHDHDKYQPTTQNYVLNQFACWDAYTDVSDTDLSAYAWGAKRRWDNLIPTTPGGFVTIVPNRQAIQIEGNIWCKLAYQTNGDSWDNFSISAGKNEIENKILGERNNLDFFVEGACSWHIAQQKDDPFTYFALLLGNNVLSPASRTVKLKAGLGISKDCKVFDLFNEATALGTLSSVDDEISIVIPSGIARFLKIKLEETAGVKEIESKSVKLYPNPTSNSFKLEFIDEGFRDAQITIYNILGSLIEQLKVETLKTEIDVQNWSSGVYFVHARFQNKTQTLKVVVDK</sequence>
<evidence type="ECO:0000313" key="6">
    <source>
        <dbReference type="Proteomes" id="UP000636004"/>
    </source>
</evidence>
<dbReference type="InterPro" id="IPR057421">
    <property type="entry name" value="CGLA_M"/>
</dbReference>
<dbReference type="NCBIfam" id="TIGR04183">
    <property type="entry name" value="Por_Secre_tail"/>
    <property type="match status" value="1"/>
</dbReference>
<dbReference type="Pfam" id="PF18962">
    <property type="entry name" value="Por_Secre_tail"/>
    <property type="match status" value="1"/>
</dbReference>